<feature type="compositionally biased region" description="Acidic residues" evidence="1">
    <location>
        <begin position="209"/>
        <end position="233"/>
    </location>
</feature>
<feature type="region of interest" description="Disordered" evidence="1">
    <location>
        <begin position="85"/>
        <end position="106"/>
    </location>
</feature>
<comment type="caution">
    <text evidence="3">The sequence shown here is derived from an EMBL/GenBank/DDBJ whole genome shotgun (WGS) entry which is preliminary data.</text>
</comment>
<proteinExistence type="predicted"/>
<feature type="region of interest" description="Disordered" evidence="1">
    <location>
        <begin position="203"/>
        <end position="302"/>
    </location>
</feature>
<name>A0A9Q0E5H4_9TELE</name>
<dbReference type="OrthoDB" id="9887345at2759"/>
<dbReference type="GO" id="GO:0007266">
    <property type="term" value="P:Rho protein signal transduction"/>
    <property type="evidence" value="ECO:0007669"/>
    <property type="project" value="TreeGrafter"/>
</dbReference>
<dbReference type="GO" id="GO:0005856">
    <property type="term" value="C:cytoskeleton"/>
    <property type="evidence" value="ECO:0007669"/>
    <property type="project" value="TreeGrafter"/>
</dbReference>
<dbReference type="GO" id="GO:0031267">
    <property type="term" value="F:small GTPase binding"/>
    <property type="evidence" value="ECO:0007669"/>
    <property type="project" value="TreeGrafter"/>
</dbReference>
<feature type="compositionally biased region" description="Acidic residues" evidence="1">
    <location>
        <begin position="352"/>
        <end position="361"/>
    </location>
</feature>
<feature type="region of interest" description="Disordered" evidence="1">
    <location>
        <begin position="1"/>
        <end position="21"/>
    </location>
</feature>
<evidence type="ECO:0000313" key="3">
    <source>
        <dbReference type="EMBL" id="KAJ3600576.1"/>
    </source>
</evidence>
<dbReference type="EMBL" id="JANIIK010000047">
    <property type="protein sequence ID" value="KAJ3600576.1"/>
    <property type="molecule type" value="Genomic_DNA"/>
</dbReference>
<dbReference type="GO" id="GO:0005886">
    <property type="term" value="C:plasma membrane"/>
    <property type="evidence" value="ECO:0007669"/>
    <property type="project" value="TreeGrafter"/>
</dbReference>
<evidence type="ECO:0000259" key="2">
    <source>
        <dbReference type="PROSITE" id="PS50108"/>
    </source>
</evidence>
<feature type="compositionally biased region" description="Polar residues" evidence="1">
    <location>
        <begin position="246"/>
        <end position="260"/>
    </location>
</feature>
<dbReference type="PROSITE" id="PS50108">
    <property type="entry name" value="CRIB"/>
    <property type="match status" value="1"/>
</dbReference>
<dbReference type="PANTHER" id="PTHR15344">
    <property type="entry name" value="CDC42 EFFECTOR PROTEIN BORG"/>
    <property type="match status" value="1"/>
</dbReference>
<feature type="domain" description="CRIB" evidence="2">
    <location>
        <begin position="31"/>
        <end position="45"/>
    </location>
</feature>
<dbReference type="GO" id="GO:0030838">
    <property type="term" value="P:positive regulation of actin filament polymerization"/>
    <property type="evidence" value="ECO:0007669"/>
    <property type="project" value="TreeGrafter"/>
</dbReference>
<reference evidence="3" key="1">
    <citation type="submission" date="2022-07" db="EMBL/GenBank/DDBJ databases">
        <title>Chromosome-level genome of Muraenolepis orangiensis.</title>
        <authorList>
            <person name="Kim J."/>
        </authorList>
    </citation>
    <scope>NUCLEOTIDE SEQUENCE</scope>
    <source>
        <strain evidence="3">KU_S4_2022</strain>
        <tissue evidence="3">Muscle</tissue>
    </source>
</reference>
<protein>
    <recommendedName>
        <fullName evidence="2">CRIB domain-containing protein</fullName>
    </recommendedName>
</protein>
<dbReference type="GO" id="GO:0008360">
    <property type="term" value="P:regulation of cell shape"/>
    <property type="evidence" value="ECO:0007669"/>
    <property type="project" value="TreeGrafter"/>
</dbReference>
<feature type="compositionally biased region" description="Polar residues" evidence="1">
    <location>
        <begin position="339"/>
        <end position="349"/>
    </location>
</feature>
<feature type="region of interest" description="Disordered" evidence="1">
    <location>
        <begin position="53"/>
        <end position="72"/>
    </location>
</feature>
<dbReference type="GO" id="GO:0005737">
    <property type="term" value="C:cytoplasm"/>
    <property type="evidence" value="ECO:0007669"/>
    <property type="project" value="TreeGrafter"/>
</dbReference>
<dbReference type="SMART" id="SM00285">
    <property type="entry name" value="PBD"/>
    <property type="match status" value="1"/>
</dbReference>
<sequence>MSTGKLPGFKGLVSGPQGKRRFKSDLSVDMISPPMADFRHTMHVGRGGDVFGDTSFLSNHGGRREEPAERPDSEAGFFTRTFRHVRRNPEPRLRGGSRELSSAPPPPVSPIIKNAVSLPQLNLDVHNGCLQRALFPTLASSNETFYSYGFQEGNVRNASLVDGGGVGATPTRSDSWNDFADFTFDLGPSLMSEVLSVIDSPRRLLGGDVEPEGREDEEEDEVDEKDEEVEEDDHSSVVLQMALESPASTPTNTSTRGSSEASDRTERVAAAVAMVGGSGGDSPRTPPDASCRSPQGTEPGMGAECFQRASSVLSRHYGGGSFRHQGASSPTLRYLRTAASFSGSRTTPRTGDEEEEEEIRV</sequence>
<feature type="compositionally biased region" description="Basic and acidic residues" evidence="1">
    <location>
        <begin position="62"/>
        <end position="72"/>
    </location>
</feature>
<evidence type="ECO:0000313" key="4">
    <source>
        <dbReference type="Proteomes" id="UP001148018"/>
    </source>
</evidence>
<accession>A0A9Q0E5H4</accession>
<evidence type="ECO:0000256" key="1">
    <source>
        <dbReference type="SAM" id="MobiDB-lite"/>
    </source>
</evidence>
<dbReference type="InterPro" id="IPR000095">
    <property type="entry name" value="CRIB_dom"/>
</dbReference>
<feature type="region of interest" description="Disordered" evidence="1">
    <location>
        <begin position="338"/>
        <end position="361"/>
    </location>
</feature>
<dbReference type="PANTHER" id="PTHR15344:SF22">
    <property type="entry name" value="CDC42 EFFECTOR PROTEIN (RHO GTPASE-BINDING) 1B"/>
    <property type="match status" value="1"/>
</dbReference>
<dbReference type="InterPro" id="IPR051296">
    <property type="entry name" value="Cdc42_Effector_BORG/CEP"/>
</dbReference>
<dbReference type="AlphaFoldDB" id="A0A9Q0E5H4"/>
<dbReference type="GO" id="GO:0031274">
    <property type="term" value="P:positive regulation of pseudopodium assembly"/>
    <property type="evidence" value="ECO:0007669"/>
    <property type="project" value="TreeGrafter"/>
</dbReference>
<gene>
    <name evidence="3" type="ORF">NHX12_031556</name>
</gene>
<organism evidence="3 4">
    <name type="scientific">Muraenolepis orangiensis</name>
    <name type="common">Patagonian moray cod</name>
    <dbReference type="NCBI Taxonomy" id="630683"/>
    <lineage>
        <taxon>Eukaryota</taxon>
        <taxon>Metazoa</taxon>
        <taxon>Chordata</taxon>
        <taxon>Craniata</taxon>
        <taxon>Vertebrata</taxon>
        <taxon>Euteleostomi</taxon>
        <taxon>Actinopterygii</taxon>
        <taxon>Neopterygii</taxon>
        <taxon>Teleostei</taxon>
        <taxon>Neoteleostei</taxon>
        <taxon>Acanthomorphata</taxon>
        <taxon>Zeiogadaria</taxon>
        <taxon>Gadariae</taxon>
        <taxon>Gadiformes</taxon>
        <taxon>Muraenolepidoidei</taxon>
        <taxon>Muraenolepididae</taxon>
        <taxon>Muraenolepis</taxon>
    </lineage>
</organism>
<dbReference type="Proteomes" id="UP001148018">
    <property type="component" value="Unassembled WGS sequence"/>
</dbReference>
<keyword evidence="4" id="KW-1185">Reference proteome</keyword>
<feature type="compositionally biased region" description="Basic and acidic residues" evidence="1">
    <location>
        <begin position="87"/>
        <end position="97"/>
    </location>
</feature>
<dbReference type="Pfam" id="PF00786">
    <property type="entry name" value="PBD"/>
    <property type="match status" value="1"/>
</dbReference>